<dbReference type="Pfam" id="PF03466">
    <property type="entry name" value="LysR_substrate"/>
    <property type="match status" value="1"/>
</dbReference>
<dbReference type="EMBL" id="BJLH01000009">
    <property type="protein sequence ID" value="GEA60976.1"/>
    <property type="molecule type" value="Genomic_DNA"/>
</dbReference>
<accession>A0A4Y3INJ9</accession>
<name>A0A4Y3INJ9_9VIBR</name>
<evidence type="ECO:0000259" key="1">
    <source>
        <dbReference type="Pfam" id="PF03466"/>
    </source>
</evidence>
<dbReference type="SUPFAM" id="SSF53850">
    <property type="entry name" value="Periplasmic binding protein-like II"/>
    <property type="match status" value="1"/>
</dbReference>
<protein>
    <recommendedName>
        <fullName evidence="1">LysR substrate-binding domain-containing protein</fullName>
    </recommendedName>
</protein>
<dbReference type="AlphaFoldDB" id="A0A4Y3INJ9"/>
<comment type="caution">
    <text evidence="2">The sequence shown here is derived from an EMBL/GenBank/DDBJ whole genome shotgun (WGS) entry which is preliminary data.</text>
</comment>
<proteinExistence type="predicted"/>
<dbReference type="InterPro" id="IPR005119">
    <property type="entry name" value="LysR_subst-bd"/>
</dbReference>
<organism evidence="2 3">
    <name type="scientific">Vibrio comitans NBRC 102076</name>
    <dbReference type="NCBI Taxonomy" id="1219078"/>
    <lineage>
        <taxon>Bacteria</taxon>
        <taxon>Pseudomonadati</taxon>
        <taxon>Pseudomonadota</taxon>
        <taxon>Gammaproteobacteria</taxon>
        <taxon>Vibrionales</taxon>
        <taxon>Vibrionaceae</taxon>
        <taxon>Vibrio</taxon>
    </lineage>
</organism>
<evidence type="ECO:0000313" key="2">
    <source>
        <dbReference type="EMBL" id="GEA60976.1"/>
    </source>
</evidence>
<keyword evidence="3" id="KW-1185">Reference proteome</keyword>
<gene>
    <name evidence="2" type="ORF">VCO01S_21690</name>
</gene>
<evidence type="ECO:0000313" key="3">
    <source>
        <dbReference type="Proteomes" id="UP000318242"/>
    </source>
</evidence>
<dbReference type="Gene3D" id="3.40.190.290">
    <property type="match status" value="1"/>
</dbReference>
<feature type="domain" description="LysR substrate-binding" evidence="1">
    <location>
        <begin position="2"/>
        <end position="57"/>
    </location>
</feature>
<reference evidence="2 3" key="1">
    <citation type="submission" date="2019-06" db="EMBL/GenBank/DDBJ databases">
        <title>Whole genome shotgun sequence of Vibrio comitans NBRC 102076.</title>
        <authorList>
            <person name="Hosoyama A."/>
            <person name="Uohara A."/>
            <person name="Ohji S."/>
            <person name="Ichikawa N."/>
        </authorList>
    </citation>
    <scope>NUCLEOTIDE SEQUENCE [LARGE SCALE GENOMIC DNA]</scope>
    <source>
        <strain evidence="2 3">NBRC 102076</strain>
    </source>
</reference>
<sequence>MQGLGVGYLPVHRIQQELQIGQLIALEVEHVDQREREIHLAWNKNNKGKALAWFVKKIQSLEPALFLSC</sequence>
<dbReference type="Proteomes" id="UP000318242">
    <property type="component" value="Unassembled WGS sequence"/>
</dbReference>